<evidence type="ECO:0000259" key="1">
    <source>
        <dbReference type="Pfam" id="PF07603"/>
    </source>
</evidence>
<organism evidence="2 3">
    <name type="scientific">Nitrospina watsonii</name>
    <dbReference type="NCBI Taxonomy" id="1323948"/>
    <lineage>
        <taxon>Bacteria</taxon>
        <taxon>Pseudomonadati</taxon>
        <taxon>Nitrospinota/Tectimicrobiota group</taxon>
        <taxon>Nitrospinota</taxon>
        <taxon>Nitrospinia</taxon>
        <taxon>Nitrospinales</taxon>
        <taxon>Nitrospinaceae</taxon>
        <taxon>Nitrospina</taxon>
    </lineage>
</organism>
<reference evidence="2 3" key="1">
    <citation type="submission" date="2022-09" db="EMBL/GenBank/DDBJ databases">
        <authorList>
            <person name="Kop L."/>
        </authorList>
    </citation>
    <scope>NUCLEOTIDE SEQUENCE [LARGE SCALE GENOMIC DNA]</scope>
    <source>
        <strain evidence="2 3">347</strain>
    </source>
</reference>
<evidence type="ECO:0000313" key="2">
    <source>
        <dbReference type="EMBL" id="CAI2719641.1"/>
    </source>
</evidence>
<dbReference type="Proteomes" id="UP001157733">
    <property type="component" value="Chromosome"/>
</dbReference>
<proteinExistence type="predicted"/>
<dbReference type="EMBL" id="OX336137">
    <property type="protein sequence ID" value="CAI2719641.1"/>
    <property type="molecule type" value="Genomic_DNA"/>
</dbReference>
<dbReference type="Pfam" id="PF07603">
    <property type="entry name" value="Lcl_C"/>
    <property type="match status" value="1"/>
</dbReference>
<keyword evidence="3" id="KW-1185">Reference proteome</keyword>
<sequence>MEKPKSRFIKGDNGTIYDSMTSLTWKANDSYLDLEKEVSWDEAQEYVKQTNAEKFGGHTDWRLPSAQEAVSLYDEEKLNKDFKSGDIHLDSIFPPGGGNTTWTSEERGKESQILFYVNGCPYWYDQNDKTISHAVRLVRRG</sequence>
<evidence type="ECO:0000313" key="3">
    <source>
        <dbReference type="Proteomes" id="UP001157733"/>
    </source>
</evidence>
<dbReference type="InterPro" id="IPR011460">
    <property type="entry name" value="Lcl_C"/>
</dbReference>
<feature type="domain" description="Lcl C-terminal" evidence="1">
    <location>
        <begin position="14"/>
        <end position="139"/>
    </location>
</feature>
<dbReference type="RefSeq" id="WP_282012459.1">
    <property type="nucleotide sequence ID" value="NZ_OX336137.1"/>
</dbReference>
<name>A0ABM9HHA8_9BACT</name>
<protein>
    <recommendedName>
        <fullName evidence="1">Lcl C-terminal domain-containing protein</fullName>
    </recommendedName>
</protein>
<accession>A0ABM9HHA8</accession>
<gene>
    <name evidence="2" type="ORF">NSPWAT_2785</name>
</gene>